<protein>
    <submittedName>
        <fullName evidence="2">Unnamed protein product</fullName>
    </submittedName>
</protein>
<feature type="compositionally biased region" description="Basic and acidic residues" evidence="1">
    <location>
        <begin position="21"/>
        <end position="30"/>
    </location>
</feature>
<reference evidence="2" key="1">
    <citation type="submission" date="2023-04" db="EMBL/GenBank/DDBJ databases">
        <title>Phytophthora fragariaefolia NBRC 109709.</title>
        <authorList>
            <person name="Ichikawa N."/>
            <person name="Sato H."/>
            <person name="Tonouchi N."/>
        </authorList>
    </citation>
    <scope>NUCLEOTIDE SEQUENCE</scope>
    <source>
        <strain evidence="2">NBRC 109709</strain>
    </source>
</reference>
<comment type="caution">
    <text evidence="2">The sequence shown here is derived from an EMBL/GenBank/DDBJ whole genome shotgun (WGS) entry which is preliminary data.</text>
</comment>
<sequence>MLGVRPPSFYAPSTWYEAVADPKKKSDGKQRGSGAVADKEGKKAARLAAAASPTWFHNHILLVSELVTSQMNLTSSIPAS</sequence>
<dbReference type="Proteomes" id="UP001165121">
    <property type="component" value="Unassembled WGS sequence"/>
</dbReference>
<gene>
    <name evidence="2" type="ORF">Pfra01_002031900</name>
</gene>
<evidence type="ECO:0000256" key="1">
    <source>
        <dbReference type="SAM" id="MobiDB-lite"/>
    </source>
</evidence>
<dbReference type="EMBL" id="BSXT01002772">
    <property type="protein sequence ID" value="GMF50762.1"/>
    <property type="molecule type" value="Genomic_DNA"/>
</dbReference>
<accession>A0A9W6Y2L7</accession>
<evidence type="ECO:0000313" key="2">
    <source>
        <dbReference type="EMBL" id="GMF50762.1"/>
    </source>
</evidence>
<name>A0A9W6Y2L7_9STRA</name>
<keyword evidence="3" id="KW-1185">Reference proteome</keyword>
<organism evidence="2 3">
    <name type="scientific">Phytophthora fragariaefolia</name>
    <dbReference type="NCBI Taxonomy" id="1490495"/>
    <lineage>
        <taxon>Eukaryota</taxon>
        <taxon>Sar</taxon>
        <taxon>Stramenopiles</taxon>
        <taxon>Oomycota</taxon>
        <taxon>Peronosporomycetes</taxon>
        <taxon>Peronosporales</taxon>
        <taxon>Peronosporaceae</taxon>
        <taxon>Phytophthora</taxon>
    </lineage>
</organism>
<feature type="region of interest" description="Disordered" evidence="1">
    <location>
        <begin position="21"/>
        <end position="43"/>
    </location>
</feature>
<evidence type="ECO:0000313" key="3">
    <source>
        <dbReference type="Proteomes" id="UP001165121"/>
    </source>
</evidence>
<dbReference type="AlphaFoldDB" id="A0A9W6Y2L7"/>
<proteinExistence type="predicted"/>